<dbReference type="Proteomes" id="UP001168821">
    <property type="component" value="Unassembled WGS sequence"/>
</dbReference>
<protein>
    <submittedName>
        <fullName evidence="1">Uncharacterized protein</fullName>
    </submittedName>
</protein>
<reference evidence="1" key="1">
    <citation type="journal article" date="2023" name="G3 (Bethesda)">
        <title>Whole genome assemblies of Zophobas morio and Tenebrio molitor.</title>
        <authorList>
            <person name="Kaur S."/>
            <person name="Stinson S.A."/>
            <person name="diCenzo G.C."/>
        </authorList>
    </citation>
    <scope>NUCLEOTIDE SEQUENCE</scope>
    <source>
        <strain evidence="1">QUZm001</strain>
    </source>
</reference>
<gene>
    <name evidence="2" type="ORF">Zmor_007516</name>
    <name evidence="1" type="ORF">Zmor_024481</name>
</gene>
<dbReference type="AlphaFoldDB" id="A0AA38I101"/>
<proteinExistence type="predicted"/>
<evidence type="ECO:0000313" key="1">
    <source>
        <dbReference type="EMBL" id="KAJ3646922.1"/>
    </source>
</evidence>
<dbReference type="EMBL" id="JALNTZ010000002">
    <property type="protein sequence ID" value="KAJ3663212.1"/>
    <property type="molecule type" value="Genomic_DNA"/>
</dbReference>
<dbReference type="EMBL" id="JALNTZ010000007">
    <property type="protein sequence ID" value="KAJ3646922.1"/>
    <property type="molecule type" value="Genomic_DNA"/>
</dbReference>
<organism evidence="1 3">
    <name type="scientific">Zophobas morio</name>
    <dbReference type="NCBI Taxonomy" id="2755281"/>
    <lineage>
        <taxon>Eukaryota</taxon>
        <taxon>Metazoa</taxon>
        <taxon>Ecdysozoa</taxon>
        <taxon>Arthropoda</taxon>
        <taxon>Hexapoda</taxon>
        <taxon>Insecta</taxon>
        <taxon>Pterygota</taxon>
        <taxon>Neoptera</taxon>
        <taxon>Endopterygota</taxon>
        <taxon>Coleoptera</taxon>
        <taxon>Polyphaga</taxon>
        <taxon>Cucujiformia</taxon>
        <taxon>Tenebrionidae</taxon>
        <taxon>Zophobas</taxon>
    </lineage>
</organism>
<accession>A0AA38I101</accession>
<sequence>MQRTKRQMQKEEEDRLRAIRTERTYINNERKENTAVIEDIKIEPWRKYFVEWLETNEKTVKDKGQTCLTQEKEKISRKEVTRQMGPEKV</sequence>
<name>A0AA38I101_9CUCU</name>
<evidence type="ECO:0000313" key="2">
    <source>
        <dbReference type="EMBL" id="KAJ3663212.1"/>
    </source>
</evidence>
<evidence type="ECO:0000313" key="3">
    <source>
        <dbReference type="Proteomes" id="UP001168821"/>
    </source>
</evidence>
<comment type="caution">
    <text evidence="1">The sequence shown here is derived from an EMBL/GenBank/DDBJ whole genome shotgun (WGS) entry which is preliminary data.</text>
</comment>
<keyword evidence="3" id="KW-1185">Reference proteome</keyword>